<feature type="chain" id="PRO_5009266931" description="alpha-L-fucosidase" evidence="7">
    <location>
        <begin position="25"/>
        <end position="490"/>
    </location>
</feature>
<dbReference type="EC" id="3.2.1.51" evidence="3"/>
<sequence>MIRKIKKIIVFILIIVLKCFLANAQEYKPTWESLDKRPVPEWFKDAKFGIFITWGVYSVPSYAPKGQYAEWYQYWLQTGAFNGAVAKYHKRVFGDETCYDLAKHFKAELYDPDEWVKLFERSGAKYVIPVAKHHDGYCWWPNKYTEQAWGFPWTAADIGPQRDLLGDLFNALHKTSLKAGVYFSWYEWFNPLYKSNPEKYALQYAIPQAKDLIERYKPDVFWTDGDWEQSDTTWHSTEFLNWLYNESSVKNEIVTYDRYGKGIRFKHGSVYTPEYQPDMEFGDHYFEESRGIGFSYSNNKMEDAWDYNSPQILVLLLSDIVSRGGNLLLDIGPDASGKIPPIMQERLLQIGDWLKINGKAIYNTRKWIRPCQWSIGRKDYKPKRTEGDFKANGGFMLKLTIDPDPGYAVKECFFTVNPGTKEVFAILPKWPDNNRFTIKDMQLKPGTIIRLLETNETLKWKQIGKDVILTFPAFAPNKYKSQYAYALSIQ</sequence>
<evidence type="ECO:0000256" key="6">
    <source>
        <dbReference type="ARBA" id="ARBA00023295"/>
    </source>
</evidence>
<feature type="domain" description="Glycoside hydrolase family 29 N-terminal" evidence="8">
    <location>
        <begin position="21"/>
        <end position="359"/>
    </location>
</feature>
<reference evidence="10 11" key="1">
    <citation type="submission" date="2016-10" db="EMBL/GenBank/DDBJ databases">
        <authorList>
            <person name="de Groot N.N."/>
        </authorList>
    </citation>
    <scope>NUCLEOTIDE SEQUENCE [LARGE SCALE GENOMIC DNA]</scope>
    <source>
        <strain evidence="10 11">MP1X4</strain>
    </source>
</reference>
<dbReference type="SUPFAM" id="SSF51445">
    <property type="entry name" value="(Trans)glycosidases"/>
    <property type="match status" value="1"/>
</dbReference>
<dbReference type="PRINTS" id="PR00741">
    <property type="entry name" value="GLHYDRLASE29"/>
</dbReference>
<dbReference type="GO" id="GO:0006004">
    <property type="term" value="P:fucose metabolic process"/>
    <property type="evidence" value="ECO:0007669"/>
    <property type="project" value="InterPro"/>
</dbReference>
<feature type="signal peptide" evidence="7">
    <location>
        <begin position="1"/>
        <end position="24"/>
    </location>
</feature>
<name>A0A1H1YTB2_MUCMA</name>
<dbReference type="GO" id="GO:0005764">
    <property type="term" value="C:lysosome"/>
    <property type="evidence" value="ECO:0007669"/>
    <property type="project" value="TreeGrafter"/>
</dbReference>
<dbReference type="InterPro" id="IPR013780">
    <property type="entry name" value="Glyco_hydro_b"/>
</dbReference>
<dbReference type="InterPro" id="IPR000933">
    <property type="entry name" value="Glyco_hydro_29"/>
</dbReference>
<accession>A0A1H1YTB2</accession>
<dbReference type="Pfam" id="PF16757">
    <property type="entry name" value="Fucosidase_C"/>
    <property type="match status" value="1"/>
</dbReference>
<keyword evidence="4 7" id="KW-0732">Signal</keyword>
<evidence type="ECO:0000259" key="8">
    <source>
        <dbReference type="Pfam" id="PF01120"/>
    </source>
</evidence>
<dbReference type="STRING" id="652787.SAMN05216490_2844"/>
<evidence type="ECO:0000256" key="2">
    <source>
        <dbReference type="ARBA" id="ARBA00007951"/>
    </source>
</evidence>
<dbReference type="GO" id="GO:0016139">
    <property type="term" value="P:glycoside catabolic process"/>
    <property type="evidence" value="ECO:0007669"/>
    <property type="project" value="TreeGrafter"/>
</dbReference>
<dbReference type="InterPro" id="IPR057739">
    <property type="entry name" value="Glyco_hydro_29_N"/>
</dbReference>
<dbReference type="OrthoDB" id="107551at2"/>
<dbReference type="EMBL" id="LT629740">
    <property type="protein sequence ID" value="SDT24658.1"/>
    <property type="molecule type" value="Genomic_DNA"/>
</dbReference>
<dbReference type="SMART" id="SM00812">
    <property type="entry name" value="Alpha_L_fucos"/>
    <property type="match status" value="1"/>
</dbReference>
<dbReference type="AlphaFoldDB" id="A0A1H1YTB2"/>
<dbReference type="PIRSF" id="PIRSF001092">
    <property type="entry name" value="Alpha-L-fucosidase"/>
    <property type="match status" value="1"/>
</dbReference>
<dbReference type="InterPro" id="IPR016286">
    <property type="entry name" value="FUC_metazoa-typ"/>
</dbReference>
<comment type="function">
    <text evidence="1">Alpha-L-fucosidase is responsible for hydrolyzing the alpha-1,6-linked fucose joined to the reducing-end N-acetylglucosamine of the carbohydrate moieties of glycoproteins.</text>
</comment>
<keyword evidence="5" id="KW-0378">Hydrolase</keyword>
<feature type="domain" description="Alpha-L-fucosidase C-terminal" evidence="9">
    <location>
        <begin position="411"/>
        <end position="490"/>
    </location>
</feature>
<dbReference type="PANTHER" id="PTHR10030">
    <property type="entry name" value="ALPHA-L-FUCOSIDASE"/>
    <property type="match status" value="1"/>
</dbReference>
<dbReference type="InterPro" id="IPR031919">
    <property type="entry name" value="Fucosidase_C"/>
</dbReference>
<gene>
    <name evidence="10" type="ORF">SAMN05216490_2844</name>
</gene>
<evidence type="ECO:0000256" key="4">
    <source>
        <dbReference type="ARBA" id="ARBA00022729"/>
    </source>
</evidence>
<keyword evidence="11" id="KW-1185">Reference proteome</keyword>
<evidence type="ECO:0000256" key="7">
    <source>
        <dbReference type="SAM" id="SignalP"/>
    </source>
</evidence>
<dbReference type="Gene3D" id="2.60.40.1180">
    <property type="entry name" value="Golgi alpha-mannosidase II"/>
    <property type="match status" value="1"/>
</dbReference>
<evidence type="ECO:0000259" key="9">
    <source>
        <dbReference type="Pfam" id="PF16757"/>
    </source>
</evidence>
<evidence type="ECO:0000256" key="5">
    <source>
        <dbReference type="ARBA" id="ARBA00022801"/>
    </source>
</evidence>
<evidence type="ECO:0000256" key="1">
    <source>
        <dbReference type="ARBA" id="ARBA00004071"/>
    </source>
</evidence>
<proteinExistence type="inferred from homology"/>
<evidence type="ECO:0000313" key="10">
    <source>
        <dbReference type="EMBL" id="SDT24658.1"/>
    </source>
</evidence>
<protein>
    <recommendedName>
        <fullName evidence="3">alpha-L-fucosidase</fullName>
        <ecNumber evidence="3">3.2.1.51</ecNumber>
    </recommendedName>
</protein>
<dbReference type="Proteomes" id="UP000199679">
    <property type="component" value="Chromosome I"/>
</dbReference>
<organism evidence="10 11">
    <name type="scientific">Mucilaginibacter mallensis</name>
    <dbReference type="NCBI Taxonomy" id="652787"/>
    <lineage>
        <taxon>Bacteria</taxon>
        <taxon>Pseudomonadati</taxon>
        <taxon>Bacteroidota</taxon>
        <taxon>Sphingobacteriia</taxon>
        <taxon>Sphingobacteriales</taxon>
        <taxon>Sphingobacteriaceae</taxon>
        <taxon>Mucilaginibacter</taxon>
    </lineage>
</organism>
<comment type="similarity">
    <text evidence="2">Belongs to the glycosyl hydrolase 29 family.</text>
</comment>
<dbReference type="PANTHER" id="PTHR10030:SF37">
    <property type="entry name" value="ALPHA-L-FUCOSIDASE-RELATED"/>
    <property type="match status" value="1"/>
</dbReference>
<keyword evidence="6" id="KW-0326">Glycosidase</keyword>
<dbReference type="InterPro" id="IPR017853">
    <property type="entry name" value="GH"/>
</dbReference>
<dbReference type="RefSeq" id="WP_091373948.1">
    <property type="nucleotide sequence ID" value="NZ_LT629740.1"/>
</dbReference>
<evidence type="ECO:0000313" key="11">
    <source>
        <dbReference type="Proteomes" id="UP000199679"/>
    </source>
</evidence>
<dbReference type="GO" id="GO:0004560">
    <property type="term" value="F:alpha-L-fucosidase activity"/>
    <property type="evidence" value="ECO:0007669"/>
    <property type="project" value="InterPro"/>
</dbReference>
<dbReference type="Gene3D" id="3.20.20.80">
    <property type="entry name" value="Glycosidases"/>
    <property type="match status" value="1"/>
</dbReference>
<dbReference type="Pfam" id="PF01120">
    <property type="entry name" value="Alpha_L_fucos"/>
    <property type="match status" value="1"/>
</dbReference>
<evidence type="ECO:0000256" key="3">
    <source>
        <dbReference type="ARBA" id="ARBA00012662"/>
    </source>
</evidence>